<dbReference type="EMBL" id="KK654517">
    <property type="protein sequence ID" value="KFQ03952.1"/>
    <property type="molecule type" value="Genomic_DNA"/>
</dbReference>
<name>A0A091P7Q6_HALAL</name>
<proteinExistence type="predicted"/>
<sequence>SSSLTEVTVFVRRLRRKTDLSNMAKTMRTVLTSNSKVTVLRSDLHAVIDQGFLDVPGNLFQKKFRSPEELQSDIELKCLNDLMSLLAPSTDIRVLLNCVSSNLQAFIIQPSRSKEEFRKLASDFQLRWNFLLSAVSKAMTLNYADSFG</sequence>
<keyword evidence="2" id="KW-0238">DNA-binding</keyword>
<feature type="domain" description="RFX1-4/6/8-like BCD" evidence="1">
    <location>
        <begin position="4"/>
        <end position="148"/>
    </location>
</feature>
<dbReference type="InterPro" id="IPR057321">
    <property type="entry name" value="RFX1-4/6/8-like_BCD"/>
</dbReference>
<evidence type="ECO:0000313" key="3">
    <source>
        <dbReference type="Proteomes" id="UP000054379"/>
    </source>
</evidence>
<protein>
    <submittedName>
        <fullName evidence="2">DNA-binding protein RFX8</fullName>
    </submittedName>
</protein>
<dbReference type="Pfam" id="PF25340">
    <property type="entry name" value="BCD_RFX"/>
    <property type="match status" value="1"/>
</dbReference>
<organism evidence="2 3">
    <name type="scientific">Haliaeetus albicilla</name>
    <name type="common">White-tailed sea-eagle</name>
    <name type="synonym">Falco albicilla</name>
    <dbReference type="NCBI Taxonomy" id="8969"/>
    <lineage>
        <taxon>Eukaryota</taxon>
        <taxon>Metazoa</taxon>
        <taxon>Chordata</taxon>
        <taxon>Craniata</taxon>
        <taxon>Vertebrata</taxon>
        <taxon>Euteleostomi</taxon>
        <taxon>Archelosauria</taxon>
        <taxon>Archosauria</taxon>
        <taxon>Dinosauria</taxon>
        <taxon>Saurischia</taxon>
        <taxon>Theropoda</taxon>
        <taxon>Coelurosauria</taxon>
        <taxon>Aves</taxon>
        <taxon>Neognathae</taxon>
        <taxon>Neoaves</taxon>
        <taxon>Telluraves</taxon>
        <taxon>Accipitrimorphae</taxon>
        <taxon>Accipitriformes</taxon>
        <taxon>Accipitridae</taxon>
        <taxon>Accipitrinae</taxon>
        <taxon>Haliaeetus</taxon>
    </lineage>
</organism>
<gene>
    <name evidence="2" type="ORF">N329_10241</name>
</gene>
<accession>A0A091P7Q6</accession>
<evidence type="ECO:0000313" key="2">
    <source>
        <dbReference type="EMBL" id="KFQ03952.1"/>
    </source>
</evidence>
<evidence type="ECO:0000259" key="1">
    <source>
        <dbReference type="Pfam" id="PF25340"/>
    </source>
</evidence>
<feature type="non-terminal residue" evidence="2">
    <location>
        <position position="148"/>
    </location>
</feature>
<dbReference type="InterPro" id="IPR039779">
    <property type="entry name" value="RFX-like"/>
</dbReference>
<feature type="non-terminal residue" evidence="2">
    <location>
        <position position="1"/>
    </location>
</feature>
<dbReference type="AlphaFoldDB" id="A0A091P7Q6"/>
<dbReference type="GO" id="GO:0000981">
    <property type="term" value="F:DNA-binding transcription factor activity, RNA polymerase II-specific"/>
    <property type="evidence" value="ECO:0007669"/>
    <property type="project" value="TreeGrafter"/>
</dbReference>
<dbReference type="Proteomes" id="UP000054379">
    <property type="component" value="Unassembled WGS sequence"/>
</dbReference>
<dbReference type="PANTHER" id="PTHR12619">
    <property type="entry name" value="RFX TRANSCRIPTION FACTOR FAMILY"/>
    <property type="match status" value="1"/>
</dbReference>
<dbReference type="PANTHER" id="PTHR12619:SF24">
    <property type="entry name" value="DNA-BINDING PROTEIN RFX8"/>
    <property type="match status" value="1"/>
</dbReference>
<dbReference type="GO" id="GO:0000978">
    <property type="term" value="F:RNA polymerase II cis-regulatory region sequence-specific DNA binding"/>
    <property type="evidence" value="ECO:0007669"/>
    <property type="project" value="TreeGrafter"/>
</dbReference>
<reference evidence="2 3" key="1">
    <citation type="submission" date="2014-04" db="EMBL/GenBank/DDBJ databases">
        <title>Genome evolution of avian class.</title>
        <authorList>
            <person name="Zhang G."/>
            <person name="Li C."/>
        </authorList>
    </citation>
    <scope>NUCLEOTIDE SEQUENCE [LARGE SCALE GENOMIC DNA]</scope>
    <source>
        <strain evidence="2">BGI_N329</strain>
    </source>
</reference>